<evidence type="ECO:0000313" key="6">
    <source>
        <dbReference type="Proteomes" id="UP000307956"/>
    </source>
</evidence>
<dbReference type="Proteomes" id="UP000307956">
    <property type="component" value="Unassembled WGS sequence"/>
</dbReference>
<keyword evidence="2" id="KW-0238">DNA-binding</keyword>
<dbReference type="InterPro" id="IPR018062">
    <property type="entry name" value="HTH_AraC-typ_CS"/>
</dbReference>
<evidence type="ECO:0000256" key="1">
    <source>
        <dbReference type="ARBA" id="ARBA00023015"/>
    </source>
</evidence>
<dbReference type="Gene3D" id="1.10.10.60">
    <property type="entry name" value="Homeodomain-like"/>
    <property type="match status" value="1"/>
</dbReference>
<dbReference type="AlphaFoldDB" id="A0A4S4AQV2"/>
<dbReference type="GO" id="GO:0003700">
    <property type="term" value="F:DNA-binding transcription factor activity"/>
    <property type="evidence" value="ECO:0007669"/>
    <property type="project" value="InterPro"/>
</dbReference>
<sequence>MELNGWNTGCGDHAAMRSFERFHTRDLEEARMWGTRVFCENDLRSVDARKPVDARMSYRKLRGIGIGHMSYGGEVTIDAGQLDTFYLVQMPLCGGERIESAGELTLSSSAVGSVLNAHRPVRIRHGEGTEKLIVRIDRDLLERHCSQHLGGRLRGRVEFDTAMPLDTPEGMRWMRTIAWLLEGLRADDDGLTSTLLTAQIEQMIVAMLLVCQPNNHSALLREDCRTLAPAFVRRAEEFIEAQAHEAITIGDIAEHVGVSTRSLYNGFRKYRQTSPMLHLKEIRLSHVREDLQRAEPGRSTVTAVAYQWGFNHLGHFTTDYKRRFGESPSETLAR</sequence>
<reference evidence="5 6" key="1">
    <citation type="submission" date="2019-04" db="EMBL/GenBank/DDBJ databases">
        <title>Azoarcus rhizosphaerae sp. nov. isolated from rhizosphere of Ficus religiosa.</title>
        <authorList>
            <person name="Lin S.-Y."/>
            <person name="Hameed A."/>
            <person name="Hsu Y.-H."/>
            <person name="Young C.-C."/>
        </authorList>
    </citation>
    <scope>NUCLEOTIDE SEQUENCE [LARGE SCALE GENOMIC DNA]</scope>
    <source>
        <strain evidence="5 6">CC-YHH848</strain>
    </source>
</reference>
<dbReference type="InterPro" id="IPR035418">
    <property type="entry name" value="AraC-bd_2"/>
</dbReference>
<comment type="caution">
    <text evidence="5">The sequence shown here is derived from an EMBL/GenBank/DDBJ whole genome shotgun (WGS) entry which is preliminary data.</text>
</comment>
<evidence type="ECO:0000256" key="2">
    <source>
        <dbReference type="ARBA" id="ARBA00023125"/>
    </source>
</evidence>
<dbReference type="SMART" id="SM00342">
    <property type="entry name" value="HTH_ARAC"/>
    <property type="match status" value="1"/>
</dbReference>
<keyword evidence="6" id="KW-1185">Reference proteome</keyword>
<dbReference type="EMBL" id="SSOD01000005">
    <property type="protein sequence ID" value="THF62152.1"/>
    <property type="molecule type" value="Genomic_DNA"/>
</dbReference>
<keyword evidence="3" id="KW-0804">Transcription</keyword>
<name>A0A4S4AQV2_9RHOO</name>
<evidence type="ECO:0000313" key="5">
    <source>
        <dbReference type="EMBL" id="THF62152.1"/>
    </source>
</evidence>
<dbReference type="RefSeq" id="WP_136384515.1">
    <property type="nucleotide sequence ID" value="NZ_SSOD01000005.1"/>
</dbReference>
<keyword evidence="1" id="KW-0805">Transcription regulation</keyword>
<proteinExistence type="predicted"/>
<dbReference type="GO" id="GO:0043565">
    <property type="term" value="F:sequence-specific DNA binding"/>
    <property type="evidence" value="ECO:0007669"/>
    <property type="project" value="InterPro"/>
</dbReference>
<organism evidence="5 6">
    <name type="scientific">Pseudothauera rhizosphaerae</name>
    <dbReference type="NCBI Taxonomy" id="2565932"/>
    <lineage>
        <taxon>Bacteria</taxon>
        <taxon>Pseudomonadati</taxon>
        <taxon>Pseudomonadota</taxon>
        <taxon>Betaproteobacteria</taxon>
        <taxon>Rhodocyclales</taxon>
        <taxon>Zoogloeaceae</taxon>
        <taxon>Pseudothauera</taxon>
    </lineage>
</organism>
<evidence type="ECO:0000259" key="4">
    <source>
        <dbReference type="PROSITE" id="PS01124"/>
    </source>
</evidence>
<dbReference type="PROSITE" id="PS01124">
    <property type="entry name" value="HTH_ARAC_FAMILY_2"/>
    <property type="match status" value="1"/>
</dbReference>
<gene>
    <name evidence="5" type="ORF">E6O51_08335</name>
</gene>
<dbReference type="Pfam" id="PF12833">
    <property type="entry name" value="HTH_18"/>
    <property type="match status" value="1"/>
</dbReference>
<evidence type="ECO:0000256" key="3">
    <source>
        <dbReference type="ARBA" id="ARBA00023163"/>
    </source>
</evidence>
<accession>A0A4S4AQV2</accession>
<dbReference type="Pfam" id="PF14525">
    <property type="entry name" value="AraC_binding_2"/>
    <property type="match status" value="1"/>
</dbReference>
<dbReference type="InterPro" id="IPR009057">
    <property type="entry name" value="Homeodomain-like_sf"/>
</dbReference>
<dbReference type="OrthoDB" id="185346at2"/>
<dbReference type="PANTHER" id="PTHR46796">
    <property type="entry name" value="HTH-TYPE TRANSCRIPTIONAL ACTIVATOR RHAS-RELATED"/>
    <property type="match status" value="1"/>
</dbReference>
<dbReference type="InterPro" id="IPR018060">
    <property type="entry name" value="HTH_AraC"/>
</dbReference>
<dbReference type="SUPFAM" id="SSF46689">
    <property type="entry name" value="Homeodomain-like"/>
    <property type="match status" value="2"/>
</dbReference>
<dbReference type="PANTHER" id="PTHR46796:SF12">
    <property type="entry name" value="HTH-TYPE DNA-BINDING TRANSCRIPTIONAL ACTIVATOR EUTR"/>
    <property type="match status" value="1"/>
</dbReference>
<dbReference type="InterPro" id="IPR050204">
    <property type="entry name" value="AraC_XylS_family_regulators"/>
</dbReference>
<dbReference type="PROSITE" id="PS00041">
    <property type="entry name" value="HTH_ARAC_FAMILY_1"/>
    <property type="match status" value="1"/>
</dbReference>
<feature type="domain" description="HTH araC/xylS-type" evidence="4">
    <location>
        <begin position="233"/>
        <end position="334"/>
    </location>
</feature>
<protein>
    <submittedName>
        <fullName evidence="5">AraC family transcriptional regulator</fullName>
    </submittedName>
</protein>